<dbReference type="Proteomes" id="UP001341281">
    <property type="component" value="Chromosome 02"/>
</dbReference>
<feature type="compositionally biased region" description="Polar residues" evidence="1">
    <location>
        <begin position="97"/>
        <end position="117"/>
    </location>
</feature>
<feature type="region of interest" description="Disordered" evidence="1">
    <location>
        <begin position="1"/>
        <end position="20"/>
    </location>
</feature>
<dbReference type="AlphaFoldDB" id="A0AAQ3SRB3"/>
<reference evidence="2 3" key="1">
    <citation type="submission" date="2024-02" db="EMBL/GenBank/DDBJ databases">
        <title>High-quality chromosome-scale genome assembly of Pensacola bahiagrass (Paspalum notatum Flugge var. saurae).</title>
        <authorList>
            <person name="Vega J.M."/>
            <person name="Podio M."/>
            <person name="Orjuela J."/>
            <person name="Siena L.A."/>
            <person name="Pessino S.C."/>
            <person name="Combes M.C."/>
            <person name="Mariac C."/>
            <person name="Albertini E."/>
            <person name="Pupilli F."/>
            <person name="Ortiz J.P.A."/>
            <person name="Leblanc O."/>
        </authorList>
    </citation>
    <scope>NUCLEOTIDE SEQUENCE [LARGE SCALE GENOMIC DNA]</scope>
    <source>
        <strain evidence="2">R1</strain>
        <tissue evidence="2">Leaf</tissue>
    </source>
</reference>
<feature type="region of interest" description="Disordered" evidence="1">
    <location>
        <begin position="93"/>
        <end position="117"/>
    </location>
</feature>
<evidence type="ECO:0000313" key="2">
    <source>
        <dbReference type="EMBL" id="WVZ59074.1"/>
    </source>
</evidence>
<gene>
    <name evidence="2" type="ORF">U9M48_009275</name>
</gene>
<sequence length="117" mass="12627">MRAAGGHQASDSNRHSPIHGTVHVMNQLRYNGGRTPFADISNTTIGGLVPPETGLHALHSFLGDVPLVEYEELVMYEELRTSESPLVAYGVPHHQAPPSSLNSRILAGRSSSMNISE</sequence>
<protein>
    <submittedName>
        <fullName evidence="2">Uncharacterized protein</fullName>
    </submittedName>
</protein>
<evidence type="ECO:0000313" key="3">
    <source>
        <dbReference type="Proteomes" id="UP001341281"/>
    </source>
</evidence>
<organism evidence="2 3">
    <name type="scientific">Paspalum notatum var. saurae</name>
    <dbReference type="NCBI Taxonomy" id="547442"/>
    <lineage>
        <taxon>Eukaryota</taxon>
        <taxon>Viridiplantae</taxon>
        <taxon>Streptophyta</taxon>
        <taxon>Embryophyta</taxon>
        <taxon>Tracheophyta</taxon>
        <taxon>Spermatophyta</taxon>
        <taxon>Magnoliopsida</taxon>
        <taxon>Liliopsida</taxon>
        <taxon>Poales</taxon>
        <taxon>Poaceae</taxon>
        <taxon>PACMAD clade</taxon>
        <taxon>Panicoideae</taxon>
        <taxon>Andropogonodae</taxon>
        <taxon>Paspaleae</taxon>
        <taxon>Paspalinae</taxon>
        <taxon>Paspalum</taxon>
    </lineage>
</organism>
<evidence type="ECO:0000256" key="1">
    <source>
        <dbReference type="SAM" id="MobiDB-lite"/>
    </source>
</evidence>
<accession>A0AAQ3SRB3</accession>
<proteinExistence type="predicted"/>
<keyword evidence="3" id="KW-1185">Reference proteome</keyword>
<name>A0AAQ3SRB3_PASNO</name>
<dbReference type="EMBL" id="CP144746">
    <property type="protein sequence ID" value="WVZ59074.1"/>
    <property type="molecule type" value="Genomic_DNA"/>
</dbReference>